<keyword evidence="1" id="KW-0812">Transmembrane</keyword>
<dbReference type="RefSeq" id="WP_200326140.1">
    <property type="nucleotide sequence ID" value="NZ_JAENJH010000016.1"/>
</dbReference>
<protein>
    <submittedName>
        <fullName evidence="2">Uncharacterized protein</fullName>
    </submittedName>
</protein>
<dbReference type="AlphaFoldDB" id="A0A934R092"/>
<dbReference type="Proteomes" id="UP000635245">
    <property type="component" value="Unassembled WGS sequence"/>
</dbReference>
<reference evidence="2" key="1">
    <citation type="submission" date="2020-12" db="EMBL/GenBank/DDBJ databases">
        <title>Prauserella sp. ASG 168, a novel actinomycete isolated from cave rock.</title>
        <authorList>
            <person name="Suriyachadkun C."/>
        </authorList>
    </citation>
    <scope>NUCLEOTIDE SEQUENCE</scope>
    <source>
        <strain evidence="2">ASG 168</strain>
    </source>
</reference>
<gene>
    <name evidence="2" type="ORF">JHE00_33740</name>
</gene>
<dbReference type="Pfam" id="PF26606">
    <property type="entry name" value="SCO4848"/>
    <property type="match status" value="1"/>
</dbReference>
<evidence type="ECO:0000256" key="1">
    <source>
        <dbReference type="SAM" id="Phobius"/>
    </source>
</evidence>
<evidence type="ECO:0000313" key="3">
    <source>
        <dbReference type="Proteomes" id="UP000635245"/>
    </source>
</evidence>
<proteinExistence type="predicted"/>
<keyword evidence="1" id="KW-1133">Transmembrane helix</keyword>
<dbReference type="EMBL" id="JAENJH010000016">
    <property type="protein sequence ID" value="MBK1789317.1"/>
    <property type="molecule type" value="Genomic_DNA"/>
</dbReference>
<dbReference type="InterPro" id="IPR058061">
    <property type="entry name" value="SCO4848-like"/>
</dbReference>
<feature type="transmembrane region" description="Helical" evidence="1">
    <location>
        <begin position="7"/>
        <end position="25"/>
    </location>
</feature>
<keyword evidence="1" id="KW-0472">Membrane</keyword>
<sequence>MRMSRRTSLFLLAFGVWSWVIWITFVRNLWNGDNAWAADGSPTTFFWVHLLLAVVSFVLGTVIGVIGWRGLRALRADRNRPADQEDVSKP</sequence>
<name>A0A934R092_9PSEU</name>
<organism evidence="2 3">
    <name type="scientific">Prauserella cavernicola</name>
    <dbReference type="NCBI Taxonomy" id="2800127"/>
    <lineage>
        <taxon>Bacteria</taxon>
        <taxon>Bacillati</taxon>
        <taxon>Actinomycetota</taxon>
        <taxon>Actinomycetes</taxon>
        <taxon>Pseudonocardiales</taxon>
        <taxon>Pseudonocardiaceae</taxon>
        <taxon>Prauserella</taxon>
    </lineage>
</organism>
<comment type="caution">
    <text evidence="2">The sequence shown here is derived from an EMBL/GenBank/DDBJ whole genome shotgun (WGS) entry which is preliminary data.</text>
</comment>
<evidence type="ECO:0000313" key="2">
    <source>
        <dbReference type="EMBL" id="MBK1789317.1"/>
    </source>
</evidence>
<dbReference type="NCBIfam" id="NF046117">
    <property type="entry name" value="SCO4848_fam"/>
    <property type="match status" value="1"/>
</dbReference>
<accession>A0A934R092</accession>
<feature type="transmembrane region" description="Helical" evidence="1">
    <location>
        <begin position="45"/>
        <end position="68"/>
    </location>
</feature>
<keyword evidence="3" id="KW-1185">Reference proteome</keyword>